<dbReference type="InterPro" id="IPR005490">
    <property type="entry name" value="LD_TPept_cat_dom"/>
</dbReference>
<evidence type="ECO:0000256" key="5">
    <source>
        <dbReference type="ARBA" id="ARBA00023316"/>
    </source>
</evidence>
<dbReference type="SUPFAM" id="SSF141523">
    <property type="entry name" value="L,D-transpeptidase catalytic domain-like"/>
    <property type="match status" value="1"/>
</dbReference>
<feature type="active site" description="Nucleophile" evidence="6">
    <location>
        <position position="785"/>
    </location>
</feature>
<evidence type="ECO:0000256" key="1">
    <source>
        <dbReference type="ARBA" id="ARBA00004752"/>
    </source>
</evidence>
<dbReference type="EMBL" id="JAUDEO010000005">
    <property type="protein sequence ID" value="MDM8333257.1"/>
    <property type="molecule type" value="Genomic_DNA"/>
</dbReference>
<feature type="domain" description="L,D-TPase catalytic" evidence="7">
    <location>
        <begin position="682"/>
        <end position="809"/>
    </location>
</feature>
<reference evidence="9" key="1">
    <citation type="submission" date="2023-06" db="EMBL/GenBank/DDBJ databases">
        <title>Identification and characterization of horizontal gene transfer across gut microbiota members of farm animals based on homology search.</title>
        <authorList>
            <person name="Zeman M."/>
            <person name="Kubasova T."/>
            <person name="Jahodarova E."/>
            <person name="Nykrynova M."/>
            <person name="Rychlik I."/>
        </authorList>
    </citation>
    <scope>NUCLEOTIDE SEQUENCE [LARGE SCALE GENOMIC DNA]</scope>
    <source>
        <strain evidence="9">105_WCHN</strain>
    </source>
</reference>
<keyword evidence="9" id="KW-1185">Reference proteome</keyword>
<evidence type="ECO:0000256" key="4">
    <source>
        <dbReference type="ARBA" id="ARBA00022984"/>
    </source>
</evidence>
<dbReference type="CDD" id="cd16913">
    <property type="entry name" value="YkuD_like"/>
    <property type="match status" value="1"/>
</dbReference>
<keyword evidence="3 6" id="KW-0133">Cell shape</keyword>
<organism evidence="8 9">
    <name type="scientific">Limosilactobacillus panis</name>
    <dbReference type="NCBI Taxonomy" id="47493"/>
    <lineage>
        <taxon>Bacteria</taxon>
        <taxon>Bacillati</taxon>
        <taxon>Bacillota</taxon>
        <taxon>Bacilli</taxon>
        <taxon>Lactobacillales</taxon>
        <taxon>Lactobacillaceae</taxon>
        <taxon>Limosilactobacillus</taxon>
    </lineage>
</organism>
<reference evidence="8 9" key="3">
    <citation type="submission" date="2023-06" db="EMBL/GenBank/DDBJ databases">
        <authorList>
            <person name="Zeman M."/>
            <person name="Kubasova T."/>
            <person name="Jahodarova E."/>
            <person name="Nykrynova M."/>
            <person name="Rychlik I."/>
        </authorList>
    </citation>
    <scope>NUCLEOTIDE SEQUENCE [LARGE SCALE GENOMIC DNA]</scope>
    <source>
        <strain evidence="8 9">105_WCHN</strain>
    </source>
</reference>
<evidence type="ECO:0000313" key="8">
    <source>
        <dbReference type="EMBL" id="MDM8333257.1"/>
    </source>
</evidence>
<gene>
    <name evidence="8" type="ORF">QUW46_01480</name>
</gene>
<evidence type="ECO:0000259" key="7">
    <source>
        <dbReference type="PROSITE" id="PS52029"/>
    </source>
</evidence>
<keyword evidence="2 8" id="KW-0808">Transferase</keyword>
<dbReference type="Pfam" id="PF03734">
    <property type="entry name" value="YkuD"/>
    <property type="match status" value="1"/>
</dbReference>
<dbReference type="RefSeq" id="WP_289558942.1">
    <property type="nucleotide sequence ID" value="NZ_JAUDEO010000005.1"/>
</dbReference>
<sequence length="810" mass="89474">MIIDFNHAKKVAAGCAALTSCAFLLWVNQNSVQADAQQPAPVVQQSAGQVTNSVSLQNGGSQAAPNDHGNYAYLDQAQIDDHGCLTVSGWHATSAAQNRPYHYIIALNGTDKTELARQNVTDQEVARPDVAKVHPVYGASQSGFKTGFNLGKRWTNLNQVQIISRYTDDAQGNGNAVDYWFAPITIDRQNHANLDRATVADNHLVVTGWHATNLAVNKSHRFIIVYDRTAGKEVAREAVTDVARPDVAKVFPGVADASQSGFEVKIPLTNIKFNHELQIISRYSGAADGNSNYVDYWFSPITNGDVVNRGNLDAFDISDGQYLVVTGWHATNLSSFEKHRVAILYDDTDRYQVATVPTTTVKRDDVAKAFPTIPGADQSGFVGRFDLSKLHLYPGHRYTIISRYSTGSDSTAEDYSDYTSTTPVALGHQGYNFDSIQMTKDGLKVSGWMISDQSMGWPYAYLIVLNNGQEVGRAAVKLTERPDVAKAYSSTFNSAHSGFSTLIPFDPAAVTGTMQVILRFTGDSSGNSQFTDQYSPRYAANAGNFDQIQVNGNQLYVVGWHASNQAVGKPYEYLIFLNQNGQELYRQRVLDINRTRADVAKVYPATYNSGQSGYQLGFTMPASLRQQAVCVIHRFTDDPAGNGHFADYQSGLVSLGVMRMPIDYRQPSEYAPYPNVRQLNNFWINVRIRQNRVYLMNGNNVVYTMYCSAGYYDHGISTTPTGTYYVQAERGNSFYNGSLGEGANYWTSFLEHGVYLFHTVPTDANGNYKPYEASQLGINQGSHGCIRLSVPDAYWFMHNVPTGTKVVIEN</sequence>
<comment type="caution">
    <text evidence="8">The sequence shown here is derived from an EMBL/GenBank/DDBJ whole genome shotgun (WGS) entry which is preliminary data.</text>
</comment>
<accession>A0ABT7VKJ3</accession>
<evidence type="ECO:0000256" key="3">
    <source>
        <dbReference type="ARBA" id="ARBA00022960"/>
    </source>
</evidence>
<evidence type="ECO:0000313" key="9">
    <source>
        <dbReference type="Proteomes" id="UP001529423"/>
    </source>
</evidence>
<name>A0ABT7VKJ3_9LACO</name>
<comment type="pathway">
    <text evidence="1 6">Cell wall biogenesis; peptidoglycan biosynthesis.</text>
</comment>
<evidence type="ECO:0000256" key="2">
    <source>
        <dbReference type="ARBA" id="ARBA00022679"/>
    </source>
</evidence>
<proteinExistence type="predicted"/>
<feature type="active site" description="Proton donor/acceptor" evidence="6">
    <location>
        <position position="758"/>
    </location>
</feature>
<dbReference type="GO" id="GO:0016740">
    <property type="term" value="F:transferase activity"/>
    <property type="evidence" value="ECO:0007669"/>
    <property type="project" value="UniProtKB-KW"/>
</dbReference>
<dbReference type="InterPro" id="IPR038063">
    <property type="entry name" value="Transpep_catalytic_dom"/>
</dbReference>
<dbReference type="Proteomes" id="UP001529423">
    <property type="component" value="Unassembled WGS sequence"/>
</dbReference>
<dbReference type="Gene3D" id="2.40.440.10">
    <property type="entry name" value="L,D-transpeptidase catalytic domain-like"/>
    <property type="match status" value="1"/>
</dbReference>
<evidence type="ECO:0000256" key="6">
    <source>
        <dbReference type="PROSITE-ProRule" id="PRU01373"/>
    </source>
</evidence>
<dbReference type="PANTHER" id="PTHR30582:SF2">
    <property type="entry name" value="L,D-TRANSPEPTIDASE YCIB-RELATED"/>
    <property type="match status" value="1"/>
</dbReference>
<dbReference type="PROSITE" id="PS52029">
    <property type="entry name" value="LD_TPASE"/>
    <property type="match status" value="1"/>
</dbReference>
<keyword evidence="4 6" id="KW-0573">Peptidoglycan synthesis</keyword>
<keyword evidence="5 6" id="KW-0961">Cell wall biogenesis/degradation</keyword>
<protein>
    <submittedName>
        <fullName evidence="8">L,D-transpeptidase</fullName>
        <ecNumber evidence="8">2.-.-.-</ecNumber>
    </submittedName>
</protein>
<reference evidence="8 9" key="2">
    <citation type="submission" date="2023-06" db="EMBL/GenBank/DDBJ databases">
        <title>Identification and characterization of horizontal gene transfer across gut microbiota members of farm animals based on homology search.</title>
        <authorList>
            <person name="Schwarzerova J."/>
            <person name="Nykrynova M."/>
            <person name="Jureckova K."/>
            <person name="Cejkova D."/>
            <person name="Rychlik I."/>
        </authorList>
    </citation>
    <scope>NUCLEOTIDE SEQUENCE [LARGE SCALE GENOMIC DNA]</scope>
    <source>
        <strain evidence="8 9">105_WCHN</strain>
    </source>
</reference>
<dbReference type="EC" id="2.-.-.-" evidence="8"/>
<dbReference type="PANTHER" id="PTHR30582">
    <property type="entry name" value="L,D-TRANSPEPTIDASE"/>
    <property type="match status" value="1"/>
</dbReference>
<dbReference type="InterPro" id="IPR050979">
    <property type="entry name" value="LD-transpeptidase"/>
</dbReference>